<proteinExistence type="predicted"/>
<name>A0ABD2CBR5_VESMC</name>
<gene>
    <name evidence="1" type="ORF">V1477_010134</name>
</gene>
<keyword evidence="2" id="KW-1185">Reference proteome</keyword>
<sequence length="181" mass="20128">MRIKKQEYQGAPRKTGNGTWSALKAHLAFDRTMLQKCVTERKEKTHRRRKGKPIPRSRVLPDVVSVSTEGVSGKYVPKAAGIPVNCKRVSRNAFGSREVNRDAKITFSANSGALILITSTSYTRLRHRGKRGTSASGEYPGRWRVDSSMSVRDLERAKRVATGCPPQRKAELESLSCNSVN</sequence>
<organism evidence="1 2">
    <name type="scientific">Vespula maculifrons</name>
    <name type="common">Eastern yellow jacket</name>
    <name type="synonym">Wasp</name>
    <dbReference type="NCBI Taxonomy" id="7453"/>
    <lineage>
        <taxon>Eukaryota</taxon>
        <taxon>Metazoa</taxon>
        <taxon>Ecdysozoa</taxon>
        <taxon>Arthropoda</taxon>
        <taxon>Hexapoda</taxon>
        <taxon>Insecta</taxon>
        <taxon>Pterygota</taxon>
        <taxon>Neoptera</taxon>
        <taxon>Endopterygota</taxon>
        <taxon>Hymenoptera</taxon>
        <taxon>Apocrita</taxon>
        <taxon>Aculeata</taxon>
        <taxon>Vespoidea</taxon>
        <taxon>Vespidae</taxon>
        <taxon>Vespinae</taxon>
        <taxon>Vespula</taxon>
    </lineage>
</organism>
<dbReference type="EMBL" id="JAYRBN010000058">
    <property type="protein sequence ID" value="KAL2742505.1"/>
    <property type="molecule type" value="Genomic_DNA"/>
</dbReference>
<dbReference type="Proteomes" id="UP001607303">
    <property type="component" value="Unassembled WGS sequence"/>
</dbReference>
<evidence type="ECO:0000313" key="2">
    <source>
        <dbReference type="Proteomes" id="UP001607303"/>
    </source>
</evidence>
<comment type="caution">
    <text evidence="1">The sequence shown here is derived from an EMBL/GenBank/DDBJ whole genome shotgun (WGS) entry which is preliminary data.</text>
</comment>
<feature type="non-terminal residue" evidence="1">
    <location>
        <position position="181"/>
    </location>
</feature>
<reference evidence="1 2" key="1">
    <citation type="journal article" date="2024" name="Ann. Entomol. Soc. Am.">
        <title>Genomic analyses of the southern and eastern yellowjacket wasps (Hymenoptera: Vespidae) reveal evolutionary signatures of social life.</title>
        <authorList>
            <person name="Catto M.A."/>
            <person name="Caine P.B."/>
            <person name="Orr S.E."/>
            <person name="Hunt B.G."/>
            <person name="Goodisman M.A.D."/>
        </authorList>
    </citation>
    <scope>NUCLEOTIDE SEQUENCE [LARGE SCALE GENOMIC DNA]</scope>
    <source>
        <strain evidence="1">232</strain>
        <tissue evidence="1">Head and thorax</tissue>
    </source>
</reference>
<dbReference type="AlphaFoldDB" id="A0ABD2CBR5"/>
<accession>A0ABD2CBR5</accession>
<protein>
    <submittedName>
        <fullName evidence="1">Uncharacterized protein</fullName>
    </submittedName>
</protein>
<evidence type="ECO:0000313" key="1">
    <source>
        <dbReference type="EMBL" id="KAL2742505.1"/>
    </source>
</evidence>